<keyword evidence="5 7" id="KW-1133">Transmembrane helix</keyword>
<keyword evidence="4 7" id="KW-0812">Transmembrane</keyword>
<dbReference type="InterPro" id="IPR000515">
    <property type="entry name" value="MetI-like"/>
</dbReference>
<dbReference type="PANTHER" id="PTHR43386:SF1">
    <property type="entry name" value="D,D-DIPEPTIDE TRANSPORT SYSTEM PERMEASE PROTEIN DDPC-RELATED"/>
    <property type="match status" value="1"/>
</dbReference>
<evidence type="ECO:0000259" key="8">
    <source>
        <dbReference type="PROSITE" id="PS50928"/>
    </source>
</evidence>
<evidence type="ECO:0000313" key="9">
    <source>
        <dbReference type="EMBL" id="SEU03772.1"/>
    </source>
</evidence>
<dbReference type="GO" id="GO:0071916">
    <property type="term" value="F:dipeptide transmembrane transporter activity"/>
    <property type="evidence" value="ECO:0007669"/>
    <property type="project" value="TreeGrafter"/>
</dbReference>
<dbReference type="InterPro" id="IPR035906">
    <property type="entry name" value="MetI-like_sf"/>
</dbReference>
<comment type="similarity">
    <text evidence="7">Belongs to the binding-protein-dependent transport system permease family.</text>
</comment>
<dbReference type="GO" id="GO:0005886">
    <property type="term" value="C:plasma membrane"/>
    <property type="evidence" value="ECO:0007669"/>
    <property type="project" value="UniProtKB-SubCell"/>
</dbReference>
<evidence type="ECO:0000256" key="6">
    <source>
        <dbReference type="ARBA" id="ARBA00023136"/>
    </source>
</evidence>
<feature type="transmembrane region" description="Helical" evidence="7">
    <location>
        <begin position="101"/>
        <end position="125"/>
    </location>
</feature>
<accession>A0A1I0J272</accession>
<feature type="transmembrane region" description="Helical" evidence="7">
    <location>
        <begin position="236"/>
        <end position="260"/>
    </location>
</feature>
<dbReference type="PANTHER" id="PTHR43386">
    <property type="entry name" value="OLIGOPEPTIDE TRANSPORT SYSTEM PERMEASE PROTEIN APPC"/>
    <property type="match status" value="1"/>
</dbReference>
<dbReference type="Pfam" id="PF00528">
    <property type="entry name" value="BPD_transp_1"/>
    <property type="match status" value="1"/>
</dbReference>
<keyword evidence="2 7" id="KW-0813">Transport</keyword>
<dbReference type="InterPro" id="IPR050366">
    <property type="entry name" value="BP-dependent_transpt_permease"/>
</dbReference>
<dbReference type="Proteomes" id="UP000199361">
    <property type="component" value="Unassembled WGS sequence"/>
</dbReference>
<feature type="transmembrane region" description="Helical" evidence="7">
    <location>
        <begin position="131"/>
        <end position="149"/>
    </location>
</feature>
<dbReference type="SUPFAM" id="SSF161098">
    <property type="entry name" value="MetI-like"/>
    <property type="match status" value="1"/>
</dbReference>
<dbReference type="EMBL" id="FOHX01000005">
    <property type="protein sequence ID" value="SEU03772.1"/>
    <property type="molecule type" value="Genomic_DNA"/>
</dbReference>
<feature type="transmembrane region" description="Helical" evidence="7">
    <location>
        <begin position="175"/>
        <end position="202"/>
    </location>
</feature>
<dbReference type="AlphaFoldDB" id="A0A1I0J272"/>
<name>A0A1I0J272_9ACTN</name>
<reference evidence="9 10" key="1">
    <citation type="submission" date="2016-10" db="EMBL/GenBank/DDBJ databases">
        <authorList>
            <person name="de Groot N.N."/>
        </authorList>
    </citation>
    <scope>NUCLEOTIDE SEQUENCE [LARGE SCALE GENOMIC DNA]</scope>
    <source>
        <strain evidence="9 10">CGMCC 4.5598</strain>
    </source>
</reference>
<proteinExistence type="inferred from homology"/>
<protein>
    <submittedName>
        <fullName evidence="9">Peptide/nickel transport system permease protein</fullName>
    </submittedName>
</protein>
<gene>
    <name evidence="9" type="ORF">SAMN05421811_105372</name>
</gene>
<dbReference type="OrthoDB" id="6637947at2"/>
<comment type="subcellular location">
    <subcellularLocation>
        <location evidence="1 7">Cell membrane</location>
        <topology evidence="1 7">Multi-pass membrane protein</topology>
    </subcellularLocation>
</comment>
<feature type="transmembrane region" description="Helical" evidence="7">
    <location>
        <begin position="71"/>
        <end position="94"/>
    </location>
</feature>
<dbReference type="Gene3D" id="1.10.3720.10">
    <property type="entry name" value="MetI-like"/>
    <property type="match status" value="1"/>
</dbReference>
<keyword evidence="6 7" id="KW-0472">Membrane</keyword>
<feature type="domain" description="ABC transmembrane type-1" evidence="8">
    <location>
        <begin position="66"/>
        <end position="257"/>
    </location>
</feature>
<evidence type="ECO:0000256" key="5">
    <source>
        <dbReference type="ARBA" id="ARBA00022989"/>
    </source>
</evidence>
<evidence type="ECO:0000256" key="1">
    <source>
        <dbReference type="ARBA" id="ARBA00004651"/>
    </source>
</evidence>
<keyword evidence="10" id="KW-1185">Reference proteome</keyword>
<organism evidence="9 10">
    <name type="scientific">Nonomuraea wenchangensis</name>
    <dbReference type="NCBI Taxonomy" id="568860"/>
    <lineage>
        <taxon>Bacteria</taxon>
        <taxon>Bacillati</taxon>
        <taxon>Actinomycetota</taxon>
        <taxon>Actinomycetes</taxon>
        <taxon>Streptosporangiales</taxon>
        <taxon>Streptosporangiaceae</taxon>
        <taxon>Nonomuraea</taxon>
    </lineage>
</organism>
<dbReference type="CDD" id="cd06261">
    <property type="entry name" value="TM_PBP2"/>
    <property type="match status" value="1"/>
</dbReference>
<dbReference type="PROSITE" id="PS50928">
    <property type="entry name" value="ABC_TM1"/>
    <property type="match status" value="1"/>
</dbReference>
<feature type="transmembrane region" description="Helical" evidence="7">
    <location>
        <begin position="5"/>
        <end position="23"/>
    </location>
</feature>
<evidence type="ECO:0000313" key="10">
    <source>
        <dbReference type="Proteomes" id="UP000199361"/>
    </source>
</evidence>
<evidence type="ECO:0000256" key="2">
    <source>
        <dbReference type="ARBA" id="ARBA00022448"/>
    </source>
</evidence>
<dbReference type="STRING" id="568860.SAMN05421811_105372"/>
<evidence type="ECO:0000256" key="4">
    <source>
        <dbReference type="ARBA" id="ARBA00022692"/>
    </source>
</evidence>
<sequence length="281" mass="29669">MKVRVGIGIIAFFAVVAVVGPWLNDLMGIGPWKIDYDAISRPPGGGHLLGATSQGTDVLAQVIAGTRNSMVVGALAGVIGIVLAVVVGVTAGFFGGRIDALLSFLTNMFLVLPVLPLTLIVAGYVQDTGPVTIALIIGLFGWAPGARTLRAQTLSLRGRDFVMAMRMLGETRTRLIFVEVLPHLAGWISAMFLHLVLGAVLAEAGLAFLGISSADTVSWGTIIDQARQVALLNGMWWWFVPPGLCIALLGTATGLVNFGIDEVMNPRLRTADIKAMRKALA</sequence>
<dbReference type="RefSeq" id="WP_091082460.1">
    <property type="nucleotide sequence ID" value="NZ_FOHX01000005.1"/>
</dbReference>
<evidence type="ECO:0000256" key="3">
    <source>
        <dbReference type="ARBA" id="ARBA00022475"/>
    </source>
</evidence>
<evidence type="ECO:0000256" key="7">
    <source>
        <dbReference type="RuleBase" id="RU363032"/>
    </source>
</evidence>
<keyword evidence="3" id="KW-1003">Cell membrane</keyword>